<proteinExistence type="predicted"/>
<keyword evidence="1" id="KW-0732">Signal</keyword>
<evidence type="ECO:0000313" key="2">
    <source>
        <dbReference type="EMBL" id="MDQ7250203.1"/>
    </source>
</evidence>
<reference evidence="3" key="1">
    <citation type="submission" date="2023-08" db="EMBL/GenBank/DDBJ databases">
        <title>Rhodospirillaceae gen. nov., a novel taxon isolated from the Yangtze River Yuezi River estuary sludge.</title>
        <authorList>
            <person name="Ruan L."/>
        </authorList>
    </citation>
    <scope>NUCLEOTIDE SEQUENCE [LARGE SCALE GENOMIC DNA]</scope>
    <source>
        <strain evidence="3">R-7</strain>
    </source>
</reference>
<dbReference type="EMBL" id="JAUYVI010000006">
    <property type="protein sequence ID" value="MDQ7250203.1"/>
    <property type="molecule type" value="Genomic_DNA"/>
</dbReference>
<evidence type="ECO:0000313" key="3">
    <source>
        <dbReference type="Proteomes" id="UP001230156"/>
    </source>
</evidence>
<accession>A0ABU0YR43</accession>
<comment type="caution">
    <text evidence="2">The sequence shown here is derived from an EMBL/GenBank/DDBJ whole genome shotgun (WGS) entry which is preliminary data.</text>
</comment>
<organism evidence="2 3">
    <name type="scientific">Dongia sedimenti</name>
    <dbReference type="NCBI Taxonomy" id="3064282"/>
    <lineage>
        <taxon>Bacteria</taxon>
        <taxon>Pseudomonadati</taxon>
        <taxon>Pseudomonadota</taxon>
        <taxon>Alphaproteobacteria</taxon>
        <taxon>Rhodospirillales</taxon>
        <taxon>Dongiaceae</taxon>
        <taxon>Dongia</taxon>
    </lineage>
</organism>
<feature type="chain" id="PRO_5046706714" evidence="1">
    <location>
        <begin position="22"/>
        <end position="103"/>
    </location>
</feature>
<gene>
    <name evidence="2" type="ORF">Q8A70_21105</name>
</gene>
<dbReference type="Proteomes" id="UP001230156">
    <property type="component" value="Unassembled WGS sequence"/>
</dbReference>
<keyword evidence="3" id="KW-1185">Reference proteome</keyword>
<name>A0ABU0YR43_9PROT</name>
<evidence type="ECO:0000256" key="1">
    <source>
        <dbReference type="SAM" id="SignalP"/>
    </source>
</evidence>
<feature type="signal peptide" evidence="1">
    <location>
        <begin position="1"/>
        <end position="21"/>
    </location>
</feature>
<protein>
    <submittedName>
        <fullName evidence="2">Uncharacterized protein</fullName>
    </submittedName>
</protein>
<dbReference type="RefSeq" id="WP_379959149.1">
    <property type="nucleotide sequence ID" value="NZ_JAUYVI010000006.1"/>
</dbReference>
<sequence>MKRITVGVVFALLAATAVVRADTLTTGVLSSDTVRELCAREGARFRDFGEDGYGCHTATLTISCRATLDCVTRVKDLNPYLGGGTNVYLRQHGETRFESVQDE</sequence>